<sequence>MTTIDTTGALPAGAAQALERLLRQRLASAGLTRIETEAGQDFEGDEALYLDLYFDLVEPELDPEPFNFLTTELRETLESFGEHRFPHLRYHFDARQKVAGWRLATNSSRRPAVSLASTCAGHARPI</sequence>
<keyword evidence="2" id="KW-1185">Reference proteome</keyword>
<gene>
    <name evidence="1" type="ORF">CKO31_21980</name>
</gene>
<name>A0ABS1CNX0_9GAMM</name>
<evidence type="ECO:0000313" key="1">
    <source>
        <dbReference type="EMBL" id="MBK1633373.1"/>
    </source>
</evidence>
<comment type="caution">
    <text evidence="1">The sequence shown here is derived from an EMBL/GenBank/DDBJ whole genome shotgun (WGS) entry which is preliminary data.</text>
</comment>
<protein>
    <submittedName>
        <fullName evidence="1">Uncharacterized protein</fullName>
    </submittedName>
</protein>
<reference evidence="1 2" key="1">
    <citation type="journal article" date="2020" name="Microorganisms">
        <title>Osmotic Adaptation and Compatible Solute Biosynthesis of Phototrophic Bacteria as Revealed from Genome Analyses.</title>
        <authorList>
            <person name="Imhoff J.F."/>
            <person name="Rahn T."/>
            <person name="Kunzel S."/>
            <person name="Keller A."/>
            <person name="Neulinger S.C."/>
        </authorList>
    </citation>
    <scope>NUCLEOTIDE SEQUENCE [LARGE SCALE GENOMIC DNA]</scope>
    <source>
        <strain evidence="1 2">DSM 6210</strain>
    </source>
</reference>
<accession>A0ABS1CNX0</accession>
<evidence type="ECO:0000313" key="2">
    <source>
        <dbReference type="Proteomes" id="UP000748752"/>
    </source>
</evidence>
<dbReference type="RefSeq" id="WP_200241782.1">
    <property type="nucleotide sequence ID" value="NZ_NRRV01000082.1"/>
</dbReference>
<proteinExistence type="predicted"/>
<dbReference type="Proteomes" id="UP000748752">
    <property type="component" value="Unassembled WGS sequence"/>
</dbReference>
<dbReference type="EMBL" id="NRRV01000082">
    <property type="protein sequence ID" value="MBK1633373.1"/>
    <property type="molecule type" value="Genomic_DNA"/>
</dbReference>
<organism evidence="1 2">
    <name type="scientific">Thiohalocapsa halophila</name>
    <dbReference type="NCBI Taxonomy" id="69359"/>
    <lineage>
        <taxon>Bacteria</taxon>
        <taxon>Pseudomonadati</taxon>
        <taxon>Pseudomonadota</taxon>
        <taxon>Gammaproteobacteria</taxon>
        <taxon>Chromatiales</taxon>
        <taxon>Chromatiaceae</taxon>
        <taxon>Thiohalocapsa</taxon>
    </lineage>
</organism>